<sequence length="121" mass="13909">MQHLASNSEGPRPPQQVQSALSLLVDGFKVASPLQSVVQVNTEVFILLHHLQFFSHDGNRVDLFLFFLKSSIISFVLFTFKMRGLLSFRSHDPMKQNGCEIILLDIIDETHFFFKNFCNHN</sequence>
<gene>
    <name evidence="2" type="ORF">ATANTOWER_022838</name>
</gene>
<dbReference type="EMBL" id="JAHUTI010034526">
    <property type="protein sequence ID" value="MED6243581.1"/>
    <property type="molecule type" value="Genomic_DNA"/>
</dbReference>
<accession>A0ABU7AZC9</accession>
<evidence type="ECO:0000256" key="1">
    <source>
        <dbReference type="SAM" id="Phobius"/>
    </source>
</evidence>
<reference evidence="2 3" key="1">
    <citation type="submission" date="2021-07" db="EMBL/GenBank/DDBJ databases">
        <authorList>
            <person name="Palmer J.M."/>
        </authorList>
    </citation>
    <scope>NUCLEOTIDE SEQUENCE [LARGE SCALE GENOMIC DNA]</scope>
    <source>
        <strain evidence="2 3">AT_MEX2019</strain>
        <tissue evidence="2">Muscle</tissue>
    </source>
</reference>
<keyword evidence="1" id="KW-0472">Membrane</keyword>
<proteinExistence type="predicted"/>
<keyword evidence="3" id="KW-1185">Reference proteome</keyword>
<evidence type="ECO:0000313" key="3">
    <source>
        <dbReference type="Proteomes" id="UP001345963"/>
    </source>
</evidence>
<organism evidence="2 3">
    <name type="scientific">Ataeniobius toweri</name>
    <dbReference type="NCBI Taxonomy" id="208326"/>
    <lineage>
        <taxon>Eukaryota</taxon>
        <taxon>Metazoa</taxon>
        <taxon>Chordata</taxon>
        <taxon>Craniata</taxon>
        <taxon>Vertebrata</taxon>
        <taxon>Euteleostomi</taxon>
        <taxon>Actinopterygii</taxon>
        <taxon>Neopterygii</taxon>
        <taxon>Teleostei</taxon>
        <taxon>Neoteleostei</taxon>
        <taxon>Acanthomorphata</taxon>
        <taxon>Ovalentaria</taxon>
        <taxon>Atherinomorphae</taxon>
        <taxon>Cyprinodontiformes</taxon>
        <taxon>Goodeidae</taxon>
        <taxon>Ataeniobius</taxon>
    </lineage>
</organism>
<name>A0ABU7AZC9_9TELE</name>
<dbReference type="Proteomes" id="UP001345963">
    <property type="component" value="Unassembled WGS sequence"/>
</dbReference>
<evidence type="ECO:0000313" key="2">
    <source>
        <dbReference type="EMBL" id="MED6243581.1"/>
    </source>
</evidence>
<keyword evidence="1" id="KW-0812">Transmembrane</keyword>
<comment type="caution">
    <text evidence="2">The sequence shown here is derived from an EMBL/GenBank/DDBJ whole genome shotgun (WGS) entry which is preliminary data.</text>
</comment>
<protein>
    <submittedName>
        <fullName evidence="2">Uncharacterized protein</fullName>
    </submittedName>
</protein>
<feature type="transmembrane region" description="Helical" evidence="1">
    <location>
        <begin position="63"/>
        <end position="80"/>
    </location>
</feature>
<keyword evidence="1" id="KW-1133">Transmembrane helix</keyword>